<dbReference type="SUPFAM" id="SSF63829">
    <property type="entry name" value="Calcium-dependent phosphotriesterase"/>
    <property type="match status" value="1"/>
</dbReference>
<dbReference type="InterPro" id="IPR011042">
    <property type="entry name" value="6-blade_b-propeller_TolB-like"/>
</dbReference>
<dbReference type="Gene3D" id="2.120.10.30">
    <property type="entry name" value="TolB, C-terminal domain"/>
    <property type="match status" value="1"/>
</dbReference>
<gene>
    <name evidence="2" type="ORF">ACFOOR_06670</name>
</gene>
<dbReference type="Gene3D" id="1.25.40.10">
    <property type="entry name" value="Tetratricopeptide repeat domain"/>
    <property type="match status" value="1"/>
</dbReference>
<protein>
    <recommendedName>
        <fullName evidence="4">SMP-30/Gluconolactonase/LRE-like region domain-containing protein</fullName>
    </recommendedName>
</protein>
<keyword evidence="3" id="KW-1185">Reference proteome</keyword>
<dbReference type="RefSeq" id="WP_343165470.1">
    <property type="nucleotide sequence ID" value="NZ_JBHRSV010000008.1"/>
</dbReference>
<name>A0ABV6ZWG0_9PROT</name>
<dbReference type="Proteomes" id="UP001595379">
    <property type="component" value="Unassembled WGS sequence"/>
</dbReference>
<keyword evidence="1" id="KW-0732">Signal</keyword>
<evidence type="ECO:0000313" key="3">
    <source>
        <dbReference type="Proteomes" id="UP001595379"/>
    </source>
</evidence>
<comment type="caution">
    <text evidence="2">The sequence shown here is derived from an EMBL/GenBank/DDBJ whole genome shotgun (WGS) entry which is preliminary data.</text>
</comment>
<feature type="signal peptide" evidence="1">
    <location>
        <begin position="1"/>
        <end position="21"/>
    </location>
</feature>
<dbReference type="EMBL" id="JBHRSV010000008">
    <property type="protein sequence ID" value="MFC2925784.1"/>
    <property type="molecule type" value="Genomic_DNA"/>
</dbReference>
<dbReference type="InterPro" id="IPR011990">
    <property type="entry name" value="TPR-like_helical_dom_sf"/>
</dbReference>
<accession>A0ABV6ZWG0</accession>
<feature type="chain" id="PRO_5045769673" description="SMP-30/Gluconolactonase/LRE-like region domain-containing protein" evidence="1">
    <location>
        <begin position="22"/>
        <end position="430"/>
    </location>
</feature>
<reference evidence="3" key="1">
    <citation type="journal article" date="2019" name="Int. J. Syst. Evol. Microbiol.">
        <title>The Global Catalogue of Microorganisms (GCM) 10K type strain sequencing project: providing services to taxonomists for standard genome sequencing and annotation.</title>
        <authorList>
            <consortium name="The Broad Institute Genomics Platform"/>
            <consortium name="The Broad Institute Genome Sequencing Center for Infectious Disease"/>
            <person name="Wu L."/>
            <person name="Ma J."/>
        </authorList>
    </citation>
    <scope>NUCLEOTIDE SEQUENCE [LARGE SCALE GENOMIC DNA]</scope>
    <source>
        <strain evidence="3">KCTC 52487</strain>
    </source>
</reference>
<sequence>MFRFALPALAACCLTSAPLLAQEDDAFSLQGTATMLAAEAGRAAEAGDWEAARRALEAALGLKPQHPAYLSGLVRIGLNTGDADLIFDALERMADAGIAVTLSNLGDADESLRVMQPDRYAALDAAMARLTSPEGEAEREARIAYDGLIEGLAMDIETDRLFLSSVSGREVLLIEPFDRETYTVFADAEDGLYSVFGMAVDSRNRVLWVTTGVLPQTGLPEGETGETALVALDLITGDVYRRYTIDGADRMADIAVRDGIVYVTDSGANRVYRLQTLNSDLELLSDDPRFASLQGLALAQGGLYVADYALGLWRVDLDDGAATLVRSGSESLIGIDGLGATRDGERLIAVRNGMNPHQVFAIDFAPRGRIVSGTEILLRGHADFGEPTLLDVEDGRVWLVANSPWSQYPDDGTGPAGAVAPLVVLEIDLD</sequence>
<proteinExistence type="predicted"/>
<evidence type="ECO:0000256" key="1">
    <source>
        <dbReference type="SAM" id="SignalP"/>
    </source>
</evidence>
<evidence type="ECO:0000313" key="2">
    <source>
        <dbReference type="EMBL" id="MFC2925784.1"/>
    </source>
</evidence>
<evidence type="ECO:0008006" key="4">
    <source>
        <dbReference type="Google" id="ProtNLM"/>
    </source>
</evidence>
<organism evidence="2 3">
    <name type="scientific">Hyphobacterium vulgare</name>
    <dbReference type="NCBI Taxonomy" id="1736751"/>
    <lineage>
        <taxon>Bacteria</taxon>
        <taxon>Pseudomonadati</taxon>
        <taxon>Pseudomonadota</taxon>
        <taxon>Alphaproteobacteria</taxon>
        <taxon>Maricaulales</taxon>
        <taxon>Maricaulaceae</taxon>
        <taxon>Hyphobacterium</taxon>
    </lineage>
</organism>